<dbReference type="Proteomes" id="UP000489600">
    <property type="component" value="Unassembled WGS sequence"/>
</dbReference>
<evidence type="ECO:0000313" key="2">
    <source>
        <dbReference type="Proteomes" id="UP000489600"/>
    </source>
</evidence>
<reference evidence="1" key="1">
    <citation type="submission" date="2019-07" db="EMBL/GenBank/DDBJ databases">
        <authorList>
            <person name="Dittberner H."/>
        </authorList>
    </citation>
    <scope>NUCLEOTIDE SEQUENCE [LARGE SCALE GENOMIC DNA]</scope>
</reference>
<sequence length="92" mass="10824">MIKNKDRDLEYTNSRAWRPLKHKKKLEKEKKIKAPNASKKRSLELSEEVKQSLYFLFGSDNDEVCFHCKNDADEFNTVNFTVTFLHKISSSV</sequence>
<protein>
    <submittedName>
        <fullName evidence="1">Uncharacterized protein</fullName>
    </submittedName>
</protein>
<evidence type="ECO:0000313" key="1">
    <source>
        <dbReference type="EMBL" id="VVB09105.1"/>
    </source>
</evidence>
<organism evidence="1 2">
    <name type="scientific">Arabis nemorensis</name>
    <dbReference type="NCBI Taxonomy" id="586526"/>
    <lineage>
        <taxon>Eukaryota</taxon>
        <taxon>Viridiplantae</taxon>
        <taxon>Streptophyta</taxon>
        <taxon>Embryophyta</taxon>
        <taxon>Tracheophyta</taxon>
        <taxon>Spermatophyta</taxon>
        <taxon>Magnoliopsida</taxon>
        <taxon>eudicotyledons</taxon>
        <taxon>Gunneridae</taxon>
        <taxon>Pentapetalae</taxon>
        <taxon>rosids</taxon>
        <taxon>malvids</taxon>
        <taxon>Brassicales</taxon>
        <taxon>Brassicaceae</taxon>
        <taxon>Arabideae</taxon>
        <taxon>Arabis</taxon>
    </lineage>
</organism>
<proteinExistence type="predicted"/>
<keyword evidence="2" id="KW-1185">Reference proteome</keyword>
<name>A0A565C661_9BRAS</name>
<accession>A0A565C661</accession>
<gene>
    <name evidence="1" type="ORF">ANE_LOCUS19549</name>
</gene>
<comment type="caution">
    <text evidence="1">The sequence shown here is derived from an EMBL/GenBank/DDBJ whole genome shotgun (WGS) entry which is preliminary data.</text>
</comment>
<dbReference type="AlphaFoldDB" id="A0A565C661"/>
<dbReference type="EMBL" id="CABITT030000006">
    <property type="protein sequence ID" value="VVB09105.1"/>
    <property type="molecule type" value="Genomic_DNA"/>
</dbReference>